<protein>
    <submittedName>
        <fullName evidence="1">Uncharacterized protein</fullName>
    </submittedName>
</protein>
<sequence>MQVSPAEGKLSLQYLLQKLRVLGAAYSHTSSKCYQNESVVLSSIKALKQCKFHFLSLKHAYLCFHLGNSFPTRIHNLGRFIPLHCIAFFPPFLLQAGNEHRRFCASPWRGLEPPPFPTTPLDVGR</sequence>
<keyword evidence="2" id="KW-1185">Reference proteome</keyword>
<reference evidence="1 2" key="1">
    <citation type="submission" date="2021-06" db="EMBL/GenBank/DDBJ databases">
        <authorList>
            <person name="Palmer J.M."/>
        </authorList>
    </citation>
    <scope>NUCLEOTIDE SEQUENCE [LARGE SCALE GENOMIC DNA]</scope>
    <source>
        <strain evidence="1 2">MEX-2019</strain>
        <tissue evidence="1">Muscle</tissue>
    </source>
</reference>
<evidence type="ECO:0000313" key="2">
    <source>
        <dbReference type="Proteomes" id="UP001311232"/>
    </source>
</evidence>
<name>A0AAV9RAR4_9TELE</name>
<proteinExistence type="predicted"/>
<dbReference type="Proteomes" id="UP001311232">
    <property type="component" value="Unassembled WGS sequence"/>
</dbReference>
<accession>A0AAV9RAR4</accession>
<organism evidence="1 2">
    <name type="scientific">Crenichthys baileyi</name>
    <name type="common">White River springfish</name>
    <dbReference type="NCBI Taxonomy" id="28760"/>
    <lineage>
        <taxon>Eukaryota</taxon>
        <taxon>Metazoa</taxon>
        <taxon>Chordata</taxon>
        <taxon>Craniata</taxon>
        <taxon>Vertebrata</taxon>
        <taxon>Euteleostomi</taxon>
        <taxon>Actinopterygii</taxon>
        <taxon>Neopterygii</taxon>
        <taxon>Teleostei</taxon>
        <taxon>Neoteleostei</taxon>
        <taxon>Acanthomorphata</taxon>
        <taxon>Ovalentaria</taxon>
        <taxon>Atherinomorphae</taxon>
        <taxon>Cyprinodontiformes</taxon>
        <taxon>Goodeidae</taxon>
        <taxon>Crenichthys</taxon>
    </lineage>
</organism>
<comment type="caution">
    <text evidence="1">The sequence shown here is derived from an EMBL/GenBank/DDBJ whole genome shotgun (WGS) entry which is preliminary data.</text>
</comment>
<dbReference type="EMBL" id="JAHHUM010002043">
    <property type="protein sequence ID" value="KAK5606914.1"/>
    <property type="molecule type" value="Genomic_DNA"/>
</dbReference>
<dbReference type="AlphaFoldDB" id="A0AAV9RAR4"/>
<evidence type="ECO:0000313" key="1">
    <source>
        <dbReference type="EMBL" id="KAK5606914.1"/>
    </source>
</evidence>
<gene>
    <name evidence="1" type="ORF">CRENBAI_013295</name>
</gene>